<evidence type="ECO:0000256" key="3">
    <source>
        <dbReference type="SAM" id="Phobius"/>
    </source>
</evidence>
<dbReference type="PROSITE" id="PS50111">
    <property type="entry name" value="CHEMOTAXIS_TRANSDUC_2"/>
    <property type="match status" value="1"/>
</dbReference>
<keyword evidence="3" id="KW-1133">Transmembrane helix</keyword>
<evidence type="ECO:0000313" key="5">
    <source>
        <dbReference type="EMBL" id="AEH50651.1"/>
    </source>
</evidence>
<dbReference type="eggNOG" id="COG0840">
    <property type="taxonomic scope" value="Bacteria"/>
</dbReference>
<dbReference type="InterPro" id="IPR011644">
    <property type="entry name" value="Heme_NO-bd"/>
</dbReference>
<feature type="transmembrane region" description="Helical" evidence="3">
    <location>
        <begin position="229"/>
        <end position="251"/>
    </location>
</feature>
<dbReference type="InterPro" id="IPR024096">
    <property type="entry name" value="NO_sig/Golgi_transp_ligand-bd"/>
</dbReference>
<gene>
    <name evidence="5" type="ORF">Theth_0562</name>
</gene>
<dbReference type="STRING" id="688269.Theth_0562"/>
<dbReference type="Pfam" id="PF00015">
    <property type="entry name" value="MCPsignal"/>
    <property type="match status" value="1"/>
</dbReference>
<protein>
    <submittedName>
        <fullName evidence="5">Methyl-accepting chemotaxis sensory transducer</fullName>
    </submittedName>
</protein>
<dbReference type="PATRIC" id="fig|688269.3.peg.582"/>
<organism evidence="5 6">
    <name type="scientific">Pseudothermotoga thermarum DSM 5069</name>
    <dbReference type="NCBI Taxonomy" id="688269"/>
    <lineage>
        <taxon>Bacteria</taxon>
        <taxon>Thermotogati</taxon>
        <taxon>Thermotogota</taxon>
        <taxon>Thermotogae</taxon>
        <taxon>Thermotogales</taxon>
        <taxon>Thermotogaceae</taxon>
        <taxon>Pseudothermotoga</taxon>
    </lineage>
</organism>
<evidence type="ECO:0000259" key="4">
    <source>
        <dbReference type="PROSITE" id="PS50111"/>
    </source>
</evidence>
<dbReference type="GO" id="GO:0016020">
    <property type="term" value="C:membrane"/>
    <property type="evidence" value="ECO:0007669"/>
    <property type="project" value="InterPro"/>
</dbReference>
<dbReference type="SUPFAM" id="SSF111126">
    <property type="entry name" value="Ligand-binding domain in the NO signalling and Golgi transport"/>
    <property type="match status" value="1"/>
</dbReference>
<dbReference type="PANTHER" id="PTHR32089">
    <property type="entry name" value="METHYL-ACCEPTING CHEMOTAXIS PROTEIN MCPB"/>
    <property type="match status" value="1"/>
</dbReference>
<proteinExistence type="predicted"/>
<keyword evidence="1 2" id="KW-0807">Transducer</keyword>
<dbReference type="InterPro" id="IPR038158">
    <property type="entry name" value="H-NOX_domain_sf"/>
</dbReference>
<feature type="domain" description="Methyl-accepting transducer" evidence="4">
    <location>
        <begin position="327"/>
        <end position="570"/>
    </location>
</feature>
<name>F7YXL0_9THEM</name>
<dbReference type="SMART" id="SM00283">
    <property type="entry name" value="MA"/>
    <property type="match status" value="1"/>
</dbReference>
<evidence type="ECO:0000256" key="1">
    <source>
        <dbReference type="ARBA" id="ARBA00023224"/>
    </source>
</evidence>
<dbReference type="HOGENOM" id="CLU_000445_107_18_0"/>
<dbReference type="Pfam" id="PF07700">
    <property type="entry name" value="HNOB"/>
    <property type="match status" value="1"/>
</dbReference>
<keyword evidence="3" id="KW-0812">Transmembrane</keyword>
<dbReference type="EMBL" id="CP002351">
    <property type="protein sequence ID" value="AEH50651.1"/>
    <property type="molecule type" value="Genomic_DNA"/>
</dbReference>
<dbReference type="Proteomes" id="UP000006804">
    <property type="component" value="Chromosome"/>
</dbReference>
<keyword evidence="6" id="KW-1185">Reference proteome</keyword>
<keyword evidence="3" id="KW-0472">Membrane</keyword>
<evidence type="ECO:0000313" key="6">
    <source>
        <dbReference type="Proteomes" id="UP000006804"/>
    </source>
</evidence>
<dbReference type="PANTHER" id="PTHR32089:SF112">
    <property type="entry name" value="LYSOZYME-LIKE PROTEIN-RELATED"/>
    <property type="match status" value="1"/>
</dbReference>
<dbReference type="GO" id="GO:0007165">
    <property type="term" value="P:signal transduction"/>
    <property type="evidence" value="ECO:0007669"/>
    <property type="project" value="UniProtKB-KW"/>
</dbReference>
<dbReference type="RefSeq" id="WP_013931874.1">
    <property type="nucleotide sequence ID" value="NC_015707.1"/>
</dbReference>
<reference evidence="5 6" key="1">
    <citation type="submission" date="2010-11" db="EMBL/GenBank/DDBJ databases">
        <title>The complete genome of Thermotoga thermarum DSM 5069.</title>
        <authorList>
            <consortium name="US DOE Joint Genome Institute (JGI-PGF)"/>
            <person name="Lucas S."/>
            <person name="Copeland A."/>
            <person name="Lapidus A."/>
            <person name="Bruce D."/>
            <person name="Goodwin L."/>
            <person name="Pitluck S."/>
            <person name="Kyrpides N."/>
            <person name="Mavromatis K."/>
            <person name="Ivanova N."/>
            <person name="Zeytun A."/>
            <person name="Brettin T."/>
            <person name="Detter J.C."/>
            <person name="Tapia R."/>
            <person name="Han C."/>
            <person name="Land M."/>
            <person name="Hauser L."/>
            <person name="Markowitz V."/>
            <person name="Cheng J.-F."/>
            <person name="Hugenholtz P."/>
            <person name="Woyke T."/>
            <person name="Wu D."/>
            <person name="Spring S."/>
            <person name="Schroeder M."/>
            <person name="Brambilla E."/>
            <person name="Klenk H.-P."/>
            <person name="Eisen J.A."/>
        </authorList>
    </citation>
    <scope>NUCLEOTIDE SEQUENCE [LARGE SCALE GENOMIC DNA]</scope>
    <source>
        <strain evidence="5 6">DSM 5069</strain>
    </source>
</reference>
<sequence>MKGFVVNVWFQTWSKMFGKDFVDKIKAKYGISPDHVYSPIDDVPDDLPLSISRDIAAAKNMTFDDLWYQTGKQNLFTFFENYPDFFKKPSFMSFMAAMDSVHRVLTRKIQGARPPRVFFRMISDRKAIVRYQSKRNFKKYFLGLMESASEFFKDPIKYRILADGSENGYNYLEVEVEATKPYGFFDKIRSFALLGFGVVKNLVSVYVFLVPLYTFVVSFLVGKFLPIDLLFKSLITAGFVSGLLYFTTGGLKKGFAGIKRFAKNMSEKNFDEPVALEGLKEFKEISEQMNNAVDQLKEVLLGISGDIQEMSLYSQKVIAAVNSMREQLDTMNSLSSEIANTAVQISNDTERISNAVTSNVETITSIMKEQTEIVKSLNDAVVSIVESANNVENSADGIVKMSQRFAELVELGKNLQQQASTIMEVATTVSSIAEQTNLLALNAAIEAARSGEAGRGFAVVADEIRKLAEESRASAAKISDFLKSITIGIENLSKSIQAEFNEMKQQSQLLLESSARNKQSSDLISGISKRLSQLIDTLNMQAEKLNDITSSIQNLLAISEESSATAEEISSSIQNFFTQLRVVLDNVNETIRLLDIVRMNFEGVKL</sequence>
<dbReference type="KEGG" id="tta:Theth_0562"/>
<accession>F7YXL0</accession>
<dbReference type="GO" id="GO:0020037">
    <property type="term" value="F:heme binding"/>
    <property type="evidence" value="ECO:0007669"/>
    <property type="project" value="InterPro"/>
</dbReference>
<dbReference type="Gene3D" id="3.90.1520.10">
    <property type="entry name" value="H-NOX domain"/>
    <property type="match status" value="1"/>
</dbReference>
<evidence type="ECO:0000256" key="2">
    <source>
        <dbReference type="PROSITE-ProRule" id="PRU00284"/>
    </source>
</evidence>
<dbReference type="SUPFAM" id="SSF58104">
    <property type="entry name" value="Methyl-accepting chemotaxis protein (MCP) signaling domain"/>
    <property type="match status" value="1"/>
</dbReference>
<dbReference type="AlphaFoldDB" id="F7YXL0"/>
<dbReference type="OrthoDB" id="1660488at2"/>
<dbReference type="Gene3D" id="1.10.287.950">
    <property type="entry name" value="Methyl-accepting chemotaxis protein"/>
    <property type="match status" value="1"/>
</dbReference>
<dbReference type="InterPro" id="IPR004089">
    <property type="entry name" value="MCPsignal_dom"/>
</dbReference>